<evidence type="ECO:0000313" key="1">
    <source>
        <dbReference type="EMBL" id="TVS26144.1"/>
    </source>
</evidence>
<comment type="caution">
    <text evidence="1">The sequence shown here is derived from an EMBL/GenBank/DDBJ whole genome shotgun (WGS) entry which is preliminary data.</text>
</comment>
<dbReference type="RefSeq" id="WP_144773809.1">
    <property type="nucleotide sequence ID" value="NZ_RXIR01000035.1"/>
</dbReference>
<reference evidence="1 2" key="1">
    <citation type="submission" date="2018-12" db="EMBL/GenBank/DDBJ databases">
        <title>Corynebacterium sanguinis sp. nov., a clinically-associated and environmental corynebacterium.</title>
        <authorList>
            <person name="Gonzales-Siles L."/>
            <person name="Jaen-Luchoro D."/>
            <person name="Cardew S."/>
            <person name="Inganas E."/>
            <person name="Ohlen M."/>
            <person name="Jensie-Markopolous S."/>
            <person name="Pinyeiro-Iglesias B."/>
            <person name="Molin K."/>
            <person name="Skovbjerg S."/>
            <person name="Svensson-Stadler L."/>
            <person name="Funke G."/>
            <person name="Moore E.R.B."/>
        </authorList>
    </citation>
    <scope>NUCLEOTIDE SEQUENCE [LARGE SCALE GENOMIC DNA]</scope>
    <source>
        <strain evidence="1 2">58734</strain>
    </source>
</reference>
<dbReference type="AlphaFoldDB" id="A0A6C1TUC2"/>
<dbReference type="OrthoDB" id="9977284at2"/>
<proteinExistence type="predicted"/>
<dbReference type="Proteomes" id="UP000336646">
    <property type="component" value="Unassembled WGS sequence"/>
</dbReference>
<name>A0A6C1TUC2_9CORY</name>
<organism evidence="1 2">
    <name type="scientific">Corynebacterium sanguinis</name>
    <dbReference type="NCBI Taxonomy" id="2594913"/>
    <lineage>
        <taxon>Bacteria</taxon>
        <taxon>Bacillati</taxon>
        <taxon>Actinomycetota</taxon>
        <taxon>Actinomycetes</taxon>
        <taxon>Mycobacteriales</taxon>
        <taxon>Corynebacteriaceae</taxon>
        <taxon>Corynebacterium</taxon>
    </lineage>
</organism>
<protein>
    <submittedName>
        <fullName evidence="1">Uncharacterized protein</fullName>
    </submittedName>
</protein>
<accession>A0A6C1TUC2</accession>
<gene>
    <name evidence="1" type="ORF">EKI59_11155</name>
</gene>
<dbReference type="EMBL" id="RXIR01000035">
    <property type="protein sequence ID" value="TVS26144.1"/>
    <property type="molecule type" value="Genomic_DNA"/>
</dbReference>
<evidence type="ECO:0000313" key="2">
    <source>
        <dbReference type="Proteomes" id="UP000336646"/>
    </source>
</evidence>
<sequence length="162" mass="17671">MTTAPKAQILIRLTPGDKHYFDAVLTELAKEHTQLTKAAFFTAAAHAYAQHLIATYDLNIDPIAAAGGPDTFNTESGPSLGMIPSADLAEVETLANPDAIVLWKKTSRNLHKVGELRRNPDASSTRPRSLRERLDAAGYALQEADSYDTSADGHYLVPIERR</sequence>